<reference evidence="1 2" key="1">
    <citation type="journal article" date="2015" name="PLoS Negl. Trop. Dis.">
        <title>Distribution of Plasmids in Distinct Leptospira Pathogenic Species.</title>
        <authorList>
            <person name="Wang Y."/>
            <person name="Zhuang X."/>
            <person name="Zhong Y."/>
            <person name="Zhang C."/>
            <person name="Zhang Y."/>
            <person name="Zeng L."/>
            <person name="Zhu Y."/>
            <person name="He P."/>
            <person name="Dong K."/>
            <person name="Pal U."/>
            <person name="Guo X."/>
            <person name="Qin J."/>
        </authorList>
    </citation>
    <scope>NUCLEOTIDE SEQUENCE [LARGE SCALE GENOMIC DNA]</scope>
    <source>
        <strain evidence="1 2">56604</strain>
    </source>
</reference>
<name>A0A0S2IQC5_LEPBO</name>
<sequence length="39" mass="4500">MRLRFLLSLSQDFDRNIIANFSQNEGVPTGYRNVLLIST</sequence>
<gene>
    <name evidence="1" type="ORF">LBBP_01568</name>
</gene>
<dbReference type="AlphaFoldDB" id="A0A0S2IQC5"/>
<dbReference type="Proteomes" id="UP000058857">
    <property type="component" value="Chromosome 1"/>
</dbReference>
<evidence type="ECO:0000313" key="1">
    <source>
        <dbReference type="EMBL" id="ALO25857.1"/>
    </source>
</evidence>
<proteinExistence type="predicted"/>
<protein>
    <submittedName>
        <fullName evidence="1">Uncharacterized protein</fullName>
    </submittedName>
</protein>
<accession>A0A0S2IQC5</accession>
<dbReference type="PATRIC" id="fig|280505.15.peg.1531"/>
<evidence type="ECO:0000313" key="2">
    <source>
        <dbReference type="Proteomes" id="UP000058857"/>
    </source>
</evidence>
<organism evidence="1">
    <name type="scientific">Leptospira borgpetersenii serovar Ballum</name>
    <dbReference type="NCBI Taxonomy" id="280505"/>
    <lineage>
        <taxon>Bacteria</taxon>
        <taxon>Pseudomonadati</taxon>
        <taxon>Spirochaetota</taxon>
        <taxon>Spirochaetia</taxon>
        <taxon>Leptospirales</taxon>
        <taxon>Leptospiraceae</taxon>
        <taxon>Leptospira</taxon>
    </lineage>
</organism>
<dbReference type="EMBL" id="CP012029">
    <property type="protein sequence ID" value="ALO25857.1"/>
    <property type="molecule type" value="Genomic_DNA"/>
</dbReference>